<keyword evidence="1" id="KW-1133">Transmembrane helix</keyword>
<organism evidence="2 3">
    <name type="scientific">Thermococcus chitonophagus</name>
    <dbReference type="NCBI Taxonomy" id="54262"/>
    <lineage>
        <taxon>Archaea</taxon>
        <taxon>Methanobacteriati</taxon>
        <taxon>Methanobacteriota</taxon>
        <taxon>Thermococci</taxon>
        <taxon>Thermococcales</taxon>
        <taxon>Thermococcaceae</taxon>
        <taxon>Thermococcus</taxon>
    </lineage>
</organism>
<proteinExistence type="predicted"/>
<evidence type="ECO:0000313" key="3">
    <source>
        <dbReference type="Proteomes" id="UP000093069"/>
    </source>
</evidence>
<dbReference type="KEGG" id="tch:CHITON_1443"/>
<name>A0A160VTE1_9EURY</name>
<feature type="transmembrane region" description="Helical" evidence="1">
    <location>
        <begin position="20"/>
        <end position="40"/>
    </location>
</feature>
<reference evidence="3" key="1">
    <citation type="submission" date="2016-01" db="EMBL/GenBank/DDBJ databases">
        <authorList>
            <person name="Vorgias C.E."/>
        </authorList>
    </citation>
    <scope>NUCLEOTIDE SEQUENCE [LARGE SCALE GENOMIC DNA]</scope>
</reference>
<protein>
    <submittedName>
        <fullName evidence="2">Uncharacterized protein</fullName>
    </submittedName>
</protein>
<dbReference type="Proteomes" id="UP000093069">
    <property type="component" value="Chromosome I"/>
</dbReference>
<dbReference type="STRING" id="54262.CHITON_1443"/>
<dbReference type="GeneID" id="43458196"/>
<evidence type="ECO:0000313" key="2">
    <source>
        <dbReference type="EMBL" id="CUX78222.1"/>
    </source>
</evidence>
<dbReference type="AlphaFoldDB" id="A0A160VTE1"/>
<keyword evidence="1" id="KW-0472">Membrane</keyword>
<sequence>MVKFLRLLNEGWKYTVRNPGIIVIPVIASIISLDSVARVVNFHENM</sequence>
<gene>
    <name evidence="2" type="ORF">CHITON_1443</name>
</gene>
<accession>A0A160VTE1</accession>
<evidence type="ECO:0000256" key="1">
    <source>
        <dbReference type="SAM" id="Phobius"/>
    </source>
</evidence>
<dbReference type="RefSeq" id="WP_157092433.1">
    <property type="nucleotide sequence ID" value="NZ_CP015193.1"/>
</dbReference>
<dbReference type="EMBL" id="LN999010">
    <property type="protein sequence ID" value="CUX78222.1"/>
    <property type="molecule type" value="Genomic_DNA"/>
</dbReference>
<keyword evidence="1" id="KW-0812">Transmembrane</keyword>